<gene>
    <name evidence="2" type="ordered locus">Sph21_4148</name>
</gene>
<dbReference type="InterPro" id="IPR025665">
    <property type="entry name" value="Beta-barrel_OMP_2"/>
</dbReference>
<proteinExistence type="predicted"/>
<feature type="domain" description="Outer membrane protein beta-barrel" evidence="1">
    <location>
        <begin position="47"/>
        <end position="220"/>
    </location>
</feature>
<evidence type="ECO:0000313" key="2">
    <source>
        <dbReference type="EMBL" id="ADZ80680.1"/>
    </source>
</evidence>
<protein>
    <recommendedName>
        <fullName evidence="1">Outer membrane protein beta-barrel domain-containing protein</fullName>
    </recommendedName>
</protein>
<dbReference type="EMBL" id="CP002584">
    <property type="protein sequence ID" value="ADZ80680.1"/>
    <property type="molecule type" value="Genomic_DNA"/>
</dbReference>
<dbReference type="InterPro" id="IPR036709">
    <property type="entry name" value="Autotransporte_beta_dom_sf"/>
</dbReference>
<organism evidence="2">
    <name type="scientific">Sphingobacterium sp. (strain 21)</name>
    <dbReference type="NCBI Taxonomy" id="743722"/>
    <lineage>
        <taxon>Bacteria</taxon>
        <taxon>Pseudomonadati</taxon>
        <taxon>Bacteroidota</taxon>
        <taxon>Sphingobacteriia</taxon>
        <taxon>Sphingobacteriales</taxon>
        <taxon>Sphingobacteriaceae</taxon>
        <taxon>Sphingobacterium</taxon>
    </lineage>
</organism>
<name>F4CAB5_SPHS2</name>
<dbReference type="KEGG" id="shg:Sph21_4148"/>
<dbReference type="SUPFAM" id="SSF103515">
    <property type="entry name" value="Autotransporter"/>
    <property type="match status" value="1"/>
</dbReference>
<dbReference type="Pfam" id="PF13568">
    <property type="entry name" value="OMP_b-brl_2"/>
    <property type="match status" value="1"/>
</dbReference>
<dbReference type="AlphaFoldDB" id="F4CAB5"/>
<dbReference type="HOGENOM" id="CLU_082049_3_0_10"/>
<accession>F4CAB5</accession>
<dbReference type="PATRIC" id="fig|743722.3.peg.4420"/>
<dbReference type="STRING" id="743722.Sph21_4148"/>
<dbReference type="eggNOG" id="COG3637">
    <property type="taxonomic scope" value="Bacteria"/>
</dbReference>
<reference evidence="2" key="1">
    <citation type="submission" date="2011-03" db="EMBL/GenBank/DDBJ databases">
        <title>Complete sequence of Sphingobacterium sp. 21.</title>
        <authorList>
            <consortium name="US DOE Joint Genome Institute"/>
            <person name="Lucas S."/>
            <person name="Copeland A."/>
            <person name="Lapidus A."/>
            <person name="Cheng J.-F."/>
            <person name="Goodwin L."/>
            <person name="Pitluck S."/>
            <person name="Davenport K."/>
            <person name="Detter J.C."/>
            <person name="Han C."/>
            <person name="Tapia R."/>
            <person name="Land M."/>
            <person name="Hauser L."/>
            <person name="Kyrpides N."/>
            <person name="Ivanova N."/>
            <person name="Ovchinnikova G."/>
            <person name="Pagani I."/>
            <person name="Siebers A.K."/>
            <person name="Allgaier M."/>
            <person name="Thelen M.P."/>
            <person name="Hugenholtz P."/>
            <person name="Woyke T."/>
        </authorList>
    </citation>
    <scope>NUCLEOTIDE SEQUENCE</scope>
    <source>
        <strain evidence="2">21</strain>
    </source>
</reference>
<evidence type="ECO:0000259" key="1">
    <source>
        <dbReference type="Pfam" id="PF13568"/>
    </source>
</evidence>
<sequence length="261" mass="29563">MSIHRVNKTKETLLLLPKYLQIYKSMIKKIVLLSILLINIRCLAQEIYIIPQVGLNANTYDFGETSSNLSNQRFSPGVSAGVGLNIALDELRTFILQPEINYSMRNNRTDHISSGNMNEALTIQQKSTLHYLEIPLLARFDFGIGTRYYFNAGPSFSYALGGREKLESDEPRIQSYNRSADFDNRFNRTDWSALIGGGIEFPFNDGLLVLDARFSWGFKTLYKSREIQRVDNEGNLTSTIVGPEGKNRIFTLSIGYALPLN</sequence>